<gene>
    <name evidence="2" type="ORF">CGI_10024841</name>
</gene>
<sequence>MRKFLTTHKWFFVIDIGDGFLAWVHLPELNRDGFPDSRSWYRASSQKNRNRKILEHLEEQKRRLRGGQGASVSNPIPNSSPTVPPSPVTVPGNIIVGKVIKSDQPCNGDPTHDTCPADSFTGETGLRAPLCVRPLVISLSVHLSVRDCLFEAYPLSPWPNQAHTSPTECLQDCAVTLNHVSRSKVKAIAELPAIGPAMPIPNFCGIKQLLSLTPPV</sequence>
<feature type="region of interest" description="Disordered" evidence="1">
    <location>
        <begin position="62"/>
        <end position="88"/>
    </location>
</feature>
<dbReference type="HOGENOM" id="CLU_1278727_0_0_1"/>
<name>K1QH63_MAGGI</name>
<protein>
    <submittedName>
        <fullName evidence="2">Uncharacterized protein</fullName>
    </submittedName>
</protein>
<dbReference type="EMBL" id="JH816692">
    <property type="protein sequence ID" value="EKC36117.1"/>
    <property type="molecule type" value="Genomic_DNA"/>
</dbReference>
<proteinExistence type="predicted"/>
<feature type="compositionally biased region" description="Low complexity" evidence="1">
    <location>
        <begin position="71"/>
        <end position="81"/>
    </location>
</feature>
<organism evidence="2">
    <name type="scientific">Magallana gigas</name>
    <name type="common">Pacific oyster</name>
    <name type="synonym">Crassostrea gigas</name>
    <dbReference type="NCBI Taxonomy" id="29159"/>
    <lineage>
        <taxon>Eukaryota</taxon>
        <taxon>Metazoa</taxon>
        <taxon>Spiralia</taxon>
        <taxon>Lophotrochozoa</taxon>
        <taxon>Mollusca</taxon>
        <taxon>Bivalvia</taxon>
        <taxon>Autobranchia</taxon>
        <taxon>Pteriomorphia</taxon>
        <taxon>Ostreida</taxon>
        <taxon>Ostreoidea</taxon>
        <taxon>Ostreidae</taxon>
        <taxon>Magallana</taxon>
    </lineage>
</organism>
<evidence type="ECO:0000313" key="2">
    <source>
        <dbReference type="EMBL" id="EKC36117.1"/>
    </source>
</evidence>
<reference evidence="2" key="1">
    <citation type="journal article" date="2012" name="Nature">
        <title>The oyster genome reveals stress adaptation and complexity of shell formation.</title>
        <authorList>
            <person name="Zhang G."/>
            <person name="Fang X."/>
            <person name="Guo X."/>
            <person name="Li L."/>
            <person name="Luo R."/>
            <person name="Xu F."/>
            <person name="Yang P."/>
            <person name="Zhang L."/>
            <person name="Wang X."/>
            <person name="Qi H."/>
            <person name="Xiong Z."/>
            <person name="Que H."/>
            <person name="Xie Y."/>
            <person name="Holland P.W."/>
            <person name="Paps J."/>
            <person name="Zhu Y."/>
            <person name="Wu F."/>
            <person name="Chen Y."/>
            <person name="Wang J."/>
            <person name="Peng C."/>
            <person name="Meng J."/>
            <person name="Yang L."/>
            <person name="Liu J."/>
            <person name="Wen B."/>
            <person name="Zhang N."/>
            <person name="Huang Z."/>
            <person name="Zhu Q."/>
            <person name="Feng Y."/>
            <person name="Mount A."/>
            <person name="Hedgecock D."/>
            <person name="Xu Z."/>
            <person name="Liu Y."/>
            <person name="Domazet-Loso T."/>
            <person name="Du Y."/>
            <person name="Sun X."/>
            <person name="Zhang S."/>
            <person name="Liu B."/>
            <person name="Cheng P."/>
            <person name="Jiang X."/>
            <person name="Li J."/>
            <person name="Fan D."/>
            <person name="Wang W."/>
            <person name="Fu W."/>
            <person name="Wang T."/>
            <person name="Wang B."/>
            <person name="Zhang J."/>
            <person name="Peng Z."/>
            <person name="Li Y."/>
            <person name="Li N."/>
            <person name="Wang J."/>
            <person name="Chen M."/>
            <person name="He Y."/>
            <person name="Tan F."/>
            <person name="Song X."/>
            <person name="Zheng Q."/>
            <person name="Huang R."/>
            <person name="Yang H."/>
            <person name="Du X."/>
            <person name="Chen L."/>
            <person name="Yang M."/>
            <person name="Gaffney P.M."/>
            <person name="Wang S."/>
            <person name="Luo L."/>
            <person name="She Z."/>
            <person name="Ming Y."/>
            <person name="Huang W."/>
            <person name="Zhang S."/>
            <person name="Huang B."/>
            <person name="Zhang Y."/>
            <person name="Qu T."/>
            <person name="Ni P."/>
            <person name="Miao G."/>
            <person name="Wang J."/>
            <person name="Wang Q."/>
            <person name="Steinberg C.E."/>
            <person name="Wang H."/>
            <person name="Li N."/>
            <person name="Qian L."/>
            <person name="Zhang G."/>
            <person name="Li Y."/>
            <person name="Yang H."/>
            <person name="Liu X."/>
            <person name="Wang J."/>
            <person name="Yin Y."/>
            <person name="Wang J."/>
        </authorList>
    </citation>
    <scope>NUCLEOTIDE SEQUENCE [LARGE SCALE GENOMIC DNA]</scope>
    <source>
        <strain evidence="2">05x7-T-G4-1.051#20</strain>
    </source>
</reference>
<evidence type="ECO:0000256" key="1">
    <source>
        <dbReference type="SAM" id="MobiDB-lite"/>
    </source>
</evidence>
<accession>K1QH63</accession>
<dbReference type="InParanoid" id="K1QH63"/>
<dbReference type="AlphaFoldDB" id="K1QH63"/>